<keyword evidence="9" id="KW-1185">Reference proteome</keyword>
<accession>A0A1P8WIQ1</accession>
<keyword evidence="4 7" id="KW-0812">Transmembrane</keyword>
<dbReference type="OrthoDB" id="9800498at2"/>
<dbReference type="PANTHER" id="PTHR34584">
    <property type="entry name" value="NA(+)/H(+) ANTIPORTER SUBUNIT E1"/>
    <property type="match status" value="1"/>
</dbReference>
<keyword evidence="3" id="KW-1003">Cell membrane</keyword>
<evidence type="ECO:0000256" key="2">
    <source>
        <dbReference type="ARBA" id="ARBA00006228"/>
    </source>
</evidence>
<dbReference type="Proteomes" id="UP000187735">
    <property type="component" value="Chromosome"/>
</dbReference>
<dbReference type="PIRSF" id="PIRSF019239">
    <property type="entry name" value="MrpE"/>
    <property type="match status" value="1"/>
</dbReference>
<dbReference type="PANTHER" id="PTHR34584:SF1">
    <property type="entry name" value="NA(+)_H(+) ANTIPORTER SUBUNIT E1"/>
    <property type="match status" value="1"/>
</dbReference>
<dbReference type="STRING" id="1891926.Fuma_03546"/>
<gene>
    <name evidence="8" type="primary">mrpE</name>
    <name evidence="8" type="ORF">Fuma_03546</name>
</gene>
<evidence type="ECO:0000256" key="3">
    <source>
        <dbReference type="ARBA" id="ARBA00022475"/>
    </source>
</evidence>
<evidence type="ECO:0000256" key="7">
    <source>
        <dbReference type="SAM" id="Phobius"/>
    </source>
</evidence>
<keyword evidence="5 7" id="KW-1133">Transmembrane helix</keyword>
<dbReference type="InterPro" id="IPR002758">
    <property type="entry name" value="Cation_antiport_E"/>
</dbReference>
<dbReference type="AlphaFoldDB" id="A0A1P8WIQ1"/>
<dbReference type="GO" id="GO:0005886">
    <property type="term" value="C:plasma membrane"/>
    <property type="evidence" value="ECO:0007669"/>
    <property type="project" value="UniProtKB-SubCell"/>
</dbReference>
<name>A0A1P8WIQ1_9PLAN</name>
<evidence type="ECO:0000256" key="1">
    <source>
        <dbReference type="ARBA" id="ARBA00004651"/>
    </source>
</evidence>
<dbReference type="KEGG" id="fmr:Fuma_03546"/>
<feature type="transmembrane region" description="Helical" evidence="7">
    <location>
        <begin position="59"/>
        <end position="76"/>
    </location>
</feature>
<sequence>MNRFLSNVFLAFVWALAGGQISLTSLTVGFVLGYLVLWVAQPVMPETRYFRRLPAAIRFAGYFLWQLLLSNLRVAYDVVTPHLYMKPGIVAVPLDAKTDQEITLLANLITLTPGTLSLDVSEDRRVLYVHAMFVDDADSVRDSIKNGFERRLLELMR</sequence>
<dbReference type="EMBL" id="CP017641">
    <property type="protein sequence ID" value="APZ93928.1"/>
    <property type="molecule type" value="Genomic_DNA"/>
</dbReference>
<reference evidence="8 9" key="1">
    <citation type="journal article" date="2016" name="Front. Microbiol.">
        <title>Fuerstia marisgermanicae gen. nov., sp. nov., an Unusual Member of the Phylum Planctomycetes from the German Wadden Sea.</title>
        <authorList>
            <person name="Kohn T."/>
            <person name="Heuer A."/>
            <person name="Jogler M."/>
            <person name="Vollmers J."/>
            <person name="Boedeker C."/>
            <person name="Bunk B."/>
            <person name="Rast P."/>
            <person name="Borchert D."/>
            <person name="Glockner I."/>
            <person name="Freese H.M."/>
            <person name="Klenk H.P."/>
            <person name="Overmann J."/>
            <person name="Kaster A.K."/>
            <person name="Rohde M."/>
            <person name="Wiegand S."/>
            <person name="Jogler C."/>
        </authorList>
    </citation>
    <scope>NUCLEOTIDE SEQUENCE [LARGE SCALE GENOMIC DNA]</scope>
    <source>
        <strain evidence="8 9">NH11</strain>
    </source>
</reference>
<organism evidence="8 9">
    <name type="scientific">Fuerstiella marisgermanici</name>
    <dbReference type="NCBI Taxonomy" id="1891926"/>
    <lineage>
        <taxon>Bacteria</taxon>
        <taxon>Pseudomonadati</taxon>
        <taxon>Planctomycetota</taxon>
        <taxon>Planctomycetia</taxon>
        <taxon>Planctomycetales</taxon>
        <taxon>Planctomycetaceae</taxon>
        <taxon>Fuerstiella</taxon>
    </lineage>
</organism>
<evidence type="ECO:0000313" key="8">
    <source>
        <dbReference type="EMBL" id="APZ93928.1"/>
    </source>
</evidence>
<evidence type="ECO:0000256" key="6">
    <source>
        <dbReference type="ARBA" id="ARBA00023136"/>
    </source>
</evidence>
<keyword evidence="6 7" id="KW-0472">Membrane</keyword>
<protein>
    <submittedName>
        <fullName evidence="8">Multiple resistance and pH homeostasis protein E</fullName>
    </submittedName>
</protein>
<dbReference type="GO" id="GO:0008324">
    <property type="term" value="F:monoatomic cation transmembrane transporter activity"/>
    <property type="evidence" value="ECO:0007669"/>
    <property type="project" value="InterPro"/>
</dbReference>
<dbReference type="RefSeq" id="WP_077025313.1">
    <property type="nucleotide sequence ID" value="NZ_CP017641.1"/>
</dbReference>
<evidence type="ECO:0000313" key="9">
    <source>
        <dbReference type="Proteomes" id="UP000187735"/>
    </source>
</evidence>
<proteinExistence type="inferred from homology"/>
<evidence type="ECO:0000256" key="4">
    <source>
        <dbReference type="ARBA" id="ARBA00022692"/>
    </source>
</evidence>
<dbReference type="Pfam" id="PF01899">
    <property type="entry name" value="MNHE"/>
    <property type="match status" value="1"/>
</dbReference>
<comment type="similarity">
    <text evidence="2">Belongs to the CPA3 antiporters (TC 2.A.63) subunit E family.</text>
</comment>
<evidence type="ECO:0000256" key="5">
    <source>
        <dbReference type="ARBA" id="ARBA00022989"/>
    </source>
</evidence>
<comment type="subcellular location">
    <subcellularLocation>
        <location evidence="1">Cell membrane</location>
        <topology evidence="1">Multi-pass membrane protein</topology>
    </subcellularLocation>
</comment>
<feature type="transmembrane region" description="Helical" evidence="7">
    <location>
        <begin position="12"/>
        <end position="39"/>
    </location>
</feature>